<dbReference type="Gene3D" id="3.40.50.2300">
    <property type="match status" value="1"/>
</dbReference>
<dbReference type="InterPro" id="IPR039420">
    <property type="entry name" value="WalR-like"/>
</dbReference>
<dbReference type="InterPro" id="IPR001789">
    <property type="entry name" value="Sig_transdc_resp-reg_receiver"/>
</dbReference>
<keyword evidence="10" id="KW-1185">Reference proteome</keyword>
<dbReference type="GO" id="GO:0003677">
    <property type="term" value="F:DNA binding"/>
    <property type="evidence" value="ECO:0007669"/>
    <property type="project" value="UniProtKB-KW"/>
</dbReference>
<dbReference type="PRINTS" id="PR00038">
    <property type="entry name" value="HTHLUXR"/>
</dbReference>
<evidence type="ECO:0000256" key="3">
    <source>
        <dbReference type="ARBA" id="ARBA00023015"/>
    </source>
</evidence>
<keyword evidence="4 9" id="KW-0238">DNA-binding</keyword>
<comment type="caution">
    <text evidence="9">The sequence shown here is derived from an EMBL/GenBank/DDBJ whole genome shotgun (WGS) entry which is preliminary data.</text>
</comment>
<evidence type="ECO:0000256" key="5">
    <source>
        <dbReference type="ARBA" id="ARBA00023163"/>
    </source>
</evidence>
<dbReference type="InterPro" id="IPR016032">
    <property type="entry name" value="Sig_transdc_resp-reg_C-effctor"/>
</dbReference>
<dbReference type="PROSITE" id="PS50110">
    <property type="entry name" value="RESPONSE_REGULATORY"/>
    <property type="match status" value="1"/>
</dbReference>
<dbReference type="InterPro" id="IPR036388">
    <property type="entry name" value="WH-like_DNA-bd_sf"/>
</dbReference>
<evidence type="ECO:0000256" key="1">
    <source>
        <dbReference type="ARBA" id="ARBA00022553"/>
    </source>
</evidence>
<evidence type="ECO:0000259" key="8">
    <source>
        <dbReference type="PROSITE" id="PS50110"/>
    </source>
</evidence>
<feature type="domain" description="HTH luxR-type" evidence="7">
    <location>
        <begin position="235"/>
        <end position="300"/>
    </location>
</feature>
<evidence type="ECO:0000256" key="6">
    <source>
        <dbReference type="PROSITE-ProRule" id="PRU00169"/>
    </source>
</evidence>
<proteinExistence type="predicted"/>
<evidence type="ECO:0000256" key="2">
    <source>
        <dbReference type="ARBA" id="ARBA00023012"/>
    </source>
</evidence>
<dbReference type="PANTHER" id="PTHR48111:SF1">
    <property type="entry name" value="TWO-COMPONENT RESPONSE REGULATOR ORR33"/>
    <property type="match status" value="1"/>
</dbReference>
<keyword evidence="2" id="KW-0902">Two-component regulatory system</keyword>
<keyword evidence="3" id="KW-0805">Transcription regulation</keyword>
<gene>
    <name evidence="9" type="ORF">RYS15_05285</name>
</gene>
<dbReference type="SMART" id="SM00421">
    <property type="entry name" value="HTH_LUXR"/>
    <property type="match status" value="1"/>
</dbReference>
<dbReference type="InterPro" id="IPR000792">
    <property type="entry name" value="Tscrpt_reg_LuxR_C"/>
</dbReference>
<dbReference type="PROSITE" id="PS50043">
    <property type="entry name" value="HTH_LUXR_2"/>
    <property type="match status" value="1"/>
</dbReference>
<feature type="modified residue" description="4-aspartylphosphate" evidence="6">
    <location>
        <position position="61"/>
    </location>
</feature>
<keyword evidence="1 6" id="KW-0597">Phosphoprotein</keyword>
<dbReference type="SMART" id="SM00448">
    <property type="entry name" value="REC"/>
    <property type="match status" value="1"/>
</dbReference>
<dbReference type="Pfam" id="PF00072">
    <property type="entry name" value="Response_reg"/>
    <property type="match status" value="1"/>
</dbReference>
<dbReference type="InterPro" id="IPR011006">
    <property type="entry name" value="CheY-like_superfamily"/>
</dbReference>
<dbReference type="RefSeq" id="WP_316972934.1">
    <property type="nucleotide sequence ID" value="NZ_JAWIIJ010000003.1"/>
</dbReference>
<feature type="domain" description="Response regulatory" evidence="8">
    <location>
        <begin position="12"/>
        <end position="128"/>
    </location>
</feature>
<dbReference type="Pfam" id="PF00196">
    <property type="entry name" value="GerE"/>
    <property type="match status" value="1"/>
</dbReference>
<organism evidence="9 10">
    <name type="scientific">Marinobacter xestospongiae</name>
    <dbReference type="NCBI Taxonomy" id="994319"/>
    <lineage>
        <taxon>Bacteria</taxon>
        <taxon>Pseudomonadati</taxon>
        <taxon>Pseudomonadota</taxon>
        <taxon>Gammaproteobacteria</taxon>
        <taxon>Pseudomonadales</taxon>
        <taxon>Marinobacteraceae</taxon>
        <taxon>Marinobacter</taxon>
    </lineage>
</organism>
<accession>A0ABU3VUZ9</accession>
<evidence type="ECO:0000313" key="9">
    <source>
        <dbReference type="EMBL" id="MDV2078084.1"/>
    </source>
</evidence>
<evidence type="ECO:0000313" key="10">
    <source>
        <dbReference type="Proteomes" id="UP001269819"/>
    </source>
</evidence>
<name>A0ABU3VUZ9_9GAMM</name>
<reference evidence="9 10" key="1">
    <citation type="submission" date="2023-10" db="EMBL/GenBank/DDBJ databases">
        <title>Characteristics and mechanism of a salt-tolerant marine origin heterotrophic nitrifying- aerobic denitrifying bacteria Marinobacter xestospongiae HN1.</title>
        <authorList>
            <person name="Qi R."/>
        </authorList>
    </citation>
    <scope>NUCLEOTIDE SEQUENCE [LARGE SCALE GENOMIC DNA]</scope>
    <source>
        <strain evidence="9 10">HN1</strain>
    </source>
</reference>
<keyword evidence="5" id="KW-0804">Transcription</keyword>
<evidence type="ECO:0000259" key="7">
    <source>
        <dbReference type="PROSITE" id="PS50043"/>
    </source>
</evidence>
<dbReference type="SUPFAM" id="SSF52172">
    <property type="entry name" value="CheY-like"/>
    <property type="match status" value="1"/>
</dbReference>
<dbReference type="SUPFAM" id="SSF46894">
    <property type="entry name" value="C-terminal effector domain of the bipartite response regulators"/>
    <property type="match status" value="1"/>
</dbReference>
<dbReference type="PANTHER" id="PTHR48111">
    <property type="entry name" value="REGULATOR OF RPOS"/>
    <property type="match status" value="1"/>
</dbReference>
<evidence type="ECO:0000256" key="4">
    <source>
        <dbReference type="ARBA" id="ARBA00023125"/>
    </source>
</evidence>
<dbReference type="Proteomes" id="UP001269819">
    <property type="component" value="Unassembled WGS sequence"/>
</dbReference>
<protein>
    <submittedName>
        <fullName evidence="9">DNA-binding response regulator</fullName>
    </submittedName>
</protein>
<dbReference type="Gene3D" id="1.10.10.10">
    <property type="entry name" value="Winged helix-like DNA-binding domain superfamily/Winged helix DNA-binding domain"/>
    <property type="match status" value="1"/>
</dbReference>
<dbReference type="CDD" id="cd06170">
    <property type="entry name" value="LuxR_C_like"/>
    <property type="match status" value="1"/>
</dbReference>
<dbReference type="EMBL" id="JAWIIJ010000003">
    <property type="protein sequence ID" value="MDV2078084.1"/>
    <property type="molecule type" value="Genomic_DNA"/>
</dbReference>
<sequence length="303" mass="33155">MNLNADNATAPVVMVVDDSVDSIRMVSDALEAEGLTVLVALEGRQALTIGQTLTPDLVLMDALMPQMDGFETCRRLKALPGLTDTPVIFMTGLSDTEHVVMGLNAGGVDYVTKPIDTTALLARMRVHLANARMARSARAALDSTGQKLFACDLRGETLWATPAVQQRLPAADQPVGERFRESLAGWLQRLPQPGHSLPVTLGDQELAIEFLALVDRREYLLRLHEPQRPDAASEALRQRFELTGRESEVLLWIANGKTNREIGQILDMSPRTVNKHLEQVFRKLGVENRTSAAASAIKCLGSL</sequence>